<dbReference type="RefSeq" id="WP_146959295.1">
    <property type="nucleotide sequence ID" value="NZ_CP042467.1"/>
</dbReference>
<dbReference type="InterPro" id="IPR011250">
    <property type="entry name" value="OMP/PagP_B-barrel"/>
</dbReference>
<proteinExistence type="predicted"/>
<keyword evidence="3" id="KW-1185">Reference proteome</keyword>
<reference evidence="2 3" key="1">
    <citation type="submission" date="2019-08" db="EMBL/GenBank/DDBJ databases">
        <authorList>
            <person name="Liang Q."/>
        </authorList>
    </citation>
    <scope>NUCLEOTIDE SEQUENCE [LARGE SCALE GENOMIC DNA]</scope>
    <source>
        <strain evidence="2 3">V1718</strain>
    </source>
</reference>
<feature type="chain" id="PRO_5022849176" evidence="1">
    <location>
        <begin position="19"/>
        <end position="245"/>
    </location>
</feature>
<gene>
    <name evidence="2" type="ORF">FRD01_10215</name>
</gene>
<dbReference type="Gene3D" id="2.40.160.20">
    <property type="match status" value="1"/>
</dbReference>
<dbReference type="AlphaFoldDB" id="A0A5B8XR41"/>
<sequence length="245" mass="26061">MRYFVLTLILGLPGILFAQEAEPASAPAEAPAEATPVAPPGPAVVQSVEPAATSESSDVSFTLAPHVGVLVPQLFSELESWPIFGLEFGYILPFDVGSMERPLAITLDGMYSQPESSGSAFEPTLGEEGQDFDWELTQRMVIVELAAQWRFMPAAQGLSVYGLIGPRLYLLESVVTASSEGSDFGENAETQTHVGMVAGGGVEYPLGPGSLFGALEFGWSDLNTRVTGDSNTGTLVVDLGYRFMF</sequence>
<protein>
    <submittedName>
        <fullName evidence="2">Outer membrane beta-barrel protein</fullName>
    </submittedName>
</protein>
<dbReference type="SUPFAM" id="SSF56925">
    <property type="entry name" value="OMPA-like"/>
    <property type="match status" value="1"/>
</dbReference>
<evidence type="ECO:0000256" key="1">
    <source>
        <dbReference type="SAM" id="SignalP"/>
    </source>
</evidence>
<keyword evidence="1" id="KW-0732">Signal</keyword>
<dbReference type="KEGG" id="bbae:FRD01_10215"/>
<evidence type="ECO:0000313" key="2">
    <source>
        <dbReference type="EMBL" id="QED27607.1"/>
    </source>
</evidence>
<organism evidence="2 3">
    <name type="scientific">Microvenator marinus</name>
    <dbReference type="NCBI Taxonomy" id="2600177"/>
    <lineage>
        <taxon>Bacteria</taxon>
        <taxon>Deltaproteobacteria</taxon>
        <taxon>Bradymonadales</taxon>
        <taxon>Microvenatoraceae</taxon>
        <taxon>Microvenator</taxon>
    </lineage>
</organism>
<name>A0A5B8XR41_9DELT</name>
<feature type="signal peptide" evidence="1">
    <location>
        <begin position="1"/>
        <end position="18"/>
    </location>
</feature>
<evidence type="ECO:0000313" key="3">
    <source>
        <dbReference type="Proteomes" id="UP000321595"/>
    </source>
</evidence>
<accession>A0A5B8XR41</accession>
<dbReference type="Proteomes" id="UP000321595">
    <property type="component" value="Chromosome"/>
</dbReference>
<dbReference type="EMBL" id="CP042467">
    <property type="protein sequence ID" value="QED27607.1"/>
    <property type="molecule type" value="Genomic_DNA"/>
</dbReference>
<dbReference type="OrthoDB" id="5382339at2"/>